<keyword evidence="2" id="KW-1185">Reference proteome</keyword>
<organism evidence="1 2">
    <name type="scientific">Catharanthus roseus</name>
    <name type="common">Madagascar periwinkle</name>
    <name type="synonym">Vinca rosea</name>
    <dbReference type="NCBI Taxonomy" id="4058"/>
    <lineage>
        <taxon>Eukaryota</taxon>
        <taxon>Viridiplantae</taxon>
        <taxon>Streptophyta</taxon>
        <taxon>Embryophyta</taxon>
        <taxon>Tracheophyta</taxon>
        <taxon>Spermatophyta</taxon>
        <taxon>Magnoliopsida</taxon>
        <taxon>eudicotyledons</taxon>
        <taxon>Gunneridae</taxon>
        <taxon>Pentapetalae</taxon>
        <taxon>asterids</taxon>
        <taxon>lamiids</taxon>
        <taxon>Gentianales</taxon>
        <taxon>Apocynaceae</taxon>
        <taxon>Rauvolfioideae</taxon>
        <taxon>Vinceae</taxon>
        <taxon>Catharanthinae</taxon>
        <taxon>Catharanthus</taxon>
    </lineage>
</organism>
<dbReference type="EMBL" id="CM044703">
    <property type="protein sequence ID" value="KAI5671939.1"/>
    <property type="molecule type" value="Genomic_DNA"/>
</dbReference>
<proteinExistence type="predicted"/>
<accession>A0ACC0BH20</accession>
<name>A0ACC0BH20_CATRO</name>
<comment type="caution">
    <text evidence="1">The sequence shown here is derived from an EMBL/GenBank/DDBJ whole genome shotgun (WGS) entry which is preliminary data.</text>
</comment>
<evidence type="ECO:0000313" key="2">
    <source>
        <dbReference type="Proteomes" id="UP001060085"/>
    </source>
</evidence>
<gene>
    <name evidence="1" type="ORF">M9H77_12303</name>
</gene>
<sequence>MQISVSITSSTIIPCLSFSHRSSNSPNFQKPRDGSLLLLHSHSSLGAVNRSSVASSSGLLSAIGKAIEEEEEYRKARAEVYKKGVEVEGYSIEGTSIGGLETCVIVPQLKSAFDIGRCPSRAVHQNFLFITHAHLDHIGGLPMYVATRGLYNLQPPTIFVSPCIKEDVEKLFDIHRSMSEVELNFNLVALDVGETYEMRNDLVVRPFKTYHVIPSQGYVIYSLRKKLRKQYMHLKGKQIEKLKKSGVEITDTILCPEVAFTGDTTSDVYLDPRNADALRAKILITEATFLDENISLEHAREHGHTHLSEIMNHAEWIRSKSIILTHFSSRYSIEEIREAVSKLQLKVSGKVVALTEGFKSMYS</sequence>
<evidence type="ECO:0000313" key="1">
    <source>
        <dbReference type="EMBL" id="KAI5671939.1"/>
    </source>
</evidence>
<reference evidence="2" key="1">
    <citation type="journal article" date="2023" name="Nat. Plants">
        <title>Single-cell RNA sequencing provides a high-resolution roadmap for understanding the multicellular compartmentation of specialized metabolism.</title>
        <authorList>
            <person name="Sun S."/>
            <person name="Shen X."/>
            <person name="Li Y."/>
            <person name="Li Y."/>
            <person name="Wang S."/>
            <person name="Li R."/>
            <person name="Zhang H."/>
            <person name="Shen G."/>
            <person name="Guo B."/>
            <person name="Wei J."/>
            <person name="Xu J."/>
            <person name="St-Pierre B."/>
            <person name="Chen S."/>
            <person name="Sun C."/>
        </authorList>
    </citation>
    <scope>NUCLEOTIDE SEQUENCE [LARGE SCALE GENOMIC DNA]</scope>
</reference>
<dbReference type="Proteomes" id="UP001060085">
    <property type="component" value="Linkage Group LG03"/>
</dbReference>
<protein>
    <submittedName>
        <fullName evidence="1">Uncharacterized protein</fullName>
    </submittedName>
</protein>